<name>A0A3S4LZD2_SALET</name>
<dbReference type="Proteomes" id="UP000269208">
    <property type="component" value="Chromosome"/>
</dbReference>
<evidence type="ECO:0000313" key="2">
    <source>
        <dbReference type="EMBL" id="VEB62853.1"/>
    </source>
</evidence>
<feature type="region of interest" description="Disordered" evidence="1">
    <location>
        <begin position="25"/>
        <end position="44"/>
    </location>
</feature>
<sequence length="44" mass="4578">MAKAGAENLVNKLLQDPTLLKTLANAPKPAATQQDVSADNESAE</sequence>
<dbReference type="EMBL" id="LR134190">
    <property type="protein sequence ID" value="VEB62853.1"/>
    <property type="molecule type" value="Genomic_DNA"/>
</dbReference>
<gene>
    <name evidence="2" type="ORF">NCTC6754_08255</name>
</gene>
<evidence type="ECO:0000256" key="1">
    <source>
        <dbReference type="SAM" id="MobiDB-lite"/>
    </source>
</evidence>
<feature type="compositionally biased region" description="Polar residues" evidence="1">
    <location>
        <begin position="31"/>
        <end position="44"/>
    </location>
</feature>
<protein>
    <submittedName>
        <fullName evidence="2">Type VI secretion protein</fullName>
    </submittedName>
</protein>
<organism evidence="2 3">
    <name type="scientific">Salmonella enterica I</name>
    <dbReference type="NCBI Taxonomy" id="59201"/>
    <lineage>
        <taxon>Bacteria</taxon>
        <taxon>Pseudomonadati</taxon>
        <taxon>Pseudomonadota</taxon>
        <taxon>Gammaproteobacteria</taxon>
        <taxon>Enterobacterales</taxon>
        <taxon>Enterobacteriaceae</taxon>
        <taxon>Salmonella</taxon>
    </lineage>
</organism>
<accession>A0A3S4LZD2</accession>
<reference evidence="2 3" key="1">
    <citation type="submission" date="2018-12" db="EMBL/GenBank/DDBJ databases">
        <authorList>
            <consortium name="Pathogen Informatics"/>
        </authorList>
    </citation>
    <scope>NUCLEOTIDE SEQUENCE [LARGE SCALE GENOMIC DNA]</scope>
    <source>
        <strain evidence="2 3">NCTC6754</strain>
    </source>
</reference>
<proteinExistence type="predicted"/>
<evidence type="ECO:0000313" key="3">
    <source>
        <dbReference type="Proteomes" id="UP000269208"/>
    </source>
</evidence>
<dbReference type="AlphaFoldDB" id="A0A3S4LZD2"/>